<feature type="transmembrane region" description="Helical" evidence="6">
    <location>
        <begin position="162"/>
        <end position="179"/>
    </location>
</feature>
<evidence type="ECO:0000313" key="9">
    <source>
        <dbReference type="Proteomes" id="UP000238081"/>
    </source>
</evidence>
<dbReference type="PANTHER" id="PTHR12677">
    <property type="entry name" value="GOLGI APPARATUS MEMBRANE PROTEIN TVP38-RELATED"/>
    <property type="match status" value="1"/>
</dbReference>
<dbReference type="InterPro" id="IPR015414">
    <property type="entry name" value="TMEM64"/>
</dbReference>
<keyword evidence="5 6" id="KW-0472">Membrane</keyword>
<accession>A0A0A6PSE9</accession>
<feature type="transmembrane region" description="Helical" evidence="6">
    <location>
        <begin position="131"/>
        <end position="150"/>
    </location>
</feature>
<evidence type="ECO:0000256" key="1">
    <source>
        <dbReference type="ARBA" id="ARBA00004651"/>
    </source>
</evidence>
<evidence type="ECO:0000256" key="5">
    <source>
        <dbReference type="ARBA" id="ARBA00023136"/>
    </source>
</evidence>
<dbReference type="InterPro" id="IPR032816">
    <property type="entry name" value="VTT_dom"/>
</dbReference>
<dbReference type="PANTHER" id="PTHR12677:SF55">
    <property type="entry name" value="UNDECAPRENYL PHOSPHATE TRANSPORTER SAOUHSC_00901-RELATED"/>
    <property type="match status" value="1"/>
</dbReference>
<proteinExistence type="inferred from homology"/>
<comment type="similarity">
    <text evidence="6">Belongs to the TVP38/TMEM64 family.</text>
</comment>
<feature type="domain" description="VTT" evidence="7">
    <location>
        <begin position="35"/>
        <end position="153"/>
    </location>
</feature>
<evidence type="ECO:0000256" key="3">
    <source>
        <dbReference type="ARBA" id="ARBA00022692"/>
    </source>
</evidence>
<comment type="caution">
    <text evidence="8">The sequence shown here is derived from an EMBL/GenBank/DDBJ whole genome shotgun (WGS) entry which is preliminary data.</text>
</comment>
<evidence type="ECO:0000256" key="6">
    <source>
        <dbReference type="RuleBase" id="RU366058"/>
    </source>
</evidence>
<sequence length="184" mass="20560">MLNVDNMIAIFYEYNNIAFIISIVVSIIIALIGILPSVFVTCANIIFFGPVKGFLISLAGETIGGYITFLVYRIGIKKVASDFVSKYKILDKLQKSRGIKSGLIIFEGRLLPFIPSGFVTLAASMSGVEGWMFILATLLGKIPSIFLEVMISYDFINIKENYLRLFLSLVAIILLYITLRKRKI</sequence>
<reference evidence="8 9" key="1">
    <citation type="submission" date="2016-01" db="EMBL/GenBank/DDBJ databases">
        <title>Characterization of the Clostridium difficile lineages that are prevalent in Hong Kong and China.</title>
        <authorList>
            <person name="Kwok J.S.-L."/>
            <person name="Lam W.-Y."/>
            <person name="Ip M."/>
            <person name="Chan T.-F."/>
            <person name="Hawkey P.M."/>
            <person name="Tsui S.K.-W."/>
        </authorList>
    </citation>
    <scope>NUCLEOTIDE SEQUENCE [LARGE SCALE GENOMIC DNA]</scope>
    <source>
        <strain evidence="8 9">300064</strain>
    </source>
</reference>
<gene>
    <name evidence="8" type="ORF">AWN73_12935</name>
</gene>
<organism evidence="8 9">
    <name type="scientific">Clostridium butyricum</name>
    <dbReference type="NCBI Taxonomy" id="1492"/>
    <lineage>
        <taxon>Bacteria</taxon>
        <taxon>Bacillati</taxon>
        <taxon>Bacillota</taxon>
        <taxon>Clostridia</taxon>
        <taxon>Eubacteriales</taxon>
        <taxon>Clostridiaceae</taxon>
        <taxon>Clostridium</taxon>
    </lineage>
</organism>
<evidence type="ECO:0000256" key="2">
    <source>
        <dbReference type="ARBA" id="ARBA00022475"/>
    </source>
</evidence>
<comment type="caution">
    <text evidence="6">Lacks conserved residue(s) required for the propagation of feature annotation.</text>
</comment>
<feature type="transmembrane region" description="Helical" evidence="6">
    <location>
        <begin position="17"/>
        <end position="47"/>
    </location>
</feature>
<feature type="transmembrane region" description="Helical" evidence="6">
    <location>
        <begin position="53"/>
        <end position="72"/>
    </location>
</feature>
<keyword evidence="4 6" id="KW-1133">Transmembrane helix</keyword>
<keyword evidence="2 6" id="KW-1003">Cell membrane</keyword>
<dbReference type="EMBL" id="LRDH01000103">
    <property type="protein sequence ID" value="PPV15022.1"/>
    <property type="molecule type" value="Genomic_DNA"/>
</dbReference>
<evidence type="ECO:0000259" key="7">
    <source>
        <dbReference type="Pfam" id="PF09335"/>
    </source>
</evidence>
<keyword evidence="3 6" id="KW-0812">Transmembrane</keyword>
<dbReference type="Proteomes" id="UP000238081">
    <property type="component" value="Unassembled WGS sequence"/>
</dbReference>
<evidence type="ECO:0000256" key="4">
    <source>
        <dbReference type="ARBA" id="ARBA00022989"/>
    </source>
</evidence>
<dbReference type="AlphaFoldDB" id="A0A0A6PSE9"/>
<dbReference type="GO" id="GO:0005886">
    <property type="term" value="C:plasma membrane"/>
    <property type="evidence" value="ECO:0007669"/>
    <property type="project" value="UniProtKB-SubCell"/>
</dbReference>
<comment type="subcellular location">
    <subcellularLocation>
        <location evidence="1 6">Cell membrane</location>
        <topology evidence="1 6">Multi-pass membrane protein</topology>
    </subcellularLocation>
</comment>
<name>A0A0A6PSE9_CLOBU</name>
<protein>
    <recommendedName>
        <fullName evidence="6">TVP38/TMEM64 family membrane protein</fullName>
    </recommendedName>
</protein>
<dbReference type="Pfam" id="PF09335">
    <property type="entry name" value="VTT_dom"/>
    <property type="match status" value="1"/>
</dbReference>
<evidence type="ECO:0000313" key="8">
    <source>
        <dbReference type="EMBL" id="PPV15022.1"/>
    </source>
</evidence>
<dbReference type="RefSeq" id="WP_027636205.1">
    <property type="nucleotide sequence ID" value="NZ_CP013239.1"/>
</dbReference>